<dbReference type="SUPFAM" id="SSF82829">
    <property type="entry name" value="MesJ substrate recognition domain-like"/>
    <property type="match status" value="1"/>
</dbReference>
<accession>A0A2G6KDB5</accession>
<dbReference type="InterPro" id="IPR012094">
    <property type="entry name" value="tRNA_Ile_lys_synt"/>
</dbReference>
<dbReference type="InterPro" id="IPR011063">
    <property type="entry name" value="TilS/TtcA_N"/>
</dbReference>
<dbReference type="GO" id="GO:0032267">
    <property type="term" value="F:tRNA(Ile)-lysidine synthase activity"/>
    <property type="evidence" value="ECO:0007669"/>
    <property type="project" value="UniProtKB-EC"/>
</dbReference>
<dbReference type="GO" id="GO:0006400">
    <property type="term" value="P:tRNA modification"/>
    <property type="evidence" value="ECO:0007669"/>
    <property type="project" value="UniProtKB-UniRule"/>
</dbReference>
<evidence type="ECO:0000256" key="2">
    <source>
        <dbReference type="ARBA" id="ARBA00022490"/>
    </source>
</evidence>
<dbReference type="Gene3D" id="3.40.50.620">
    <property type="entry name" value="HUPs"/>
    <property type="match status" value="1"/>
</dbReference>
<sequence length="480" mass="54881">MFTTHTHVYEQVVQFMHQYQMVLSGERVLVGVSGGIDSVVLLHLLHALRHKLDIELHIAHLNHQFRGDEAKRDADFVRRLAQQLKIPCTIESSNVPAVIRQQKLSPQDAARQVRYRFFDTVAERTHSHKIATAHHADDQAETVLIGLIRGVGLHGLGGIQPVLNENIIRPLLTTSRADIKAFAQAENIDFVVDSSNSSRKYLRNAVRLDVLPLLQEQFSPAIVTRLTRYAQIFQEDAFFIDKIAVRLYRKICQESPGGIQLDLELFSQQDVTIQRAVLYKAFEALTGVRHELHTGHVRSVIRLFTCQTTGKQLSLPRKTMASRSYNIGYLQKRTNRSPLKEAVSPVVLAVPGRTEFDAILIETEILTEKADEFRMRQSRDTQDVIEQGVDYDRLAGPLLVRFRLPGDRFHPLGMSGKKRVKKFFIDRKVPRNKRHIIPFFVDTQGIVWIVGYEIDERVKLSSHTTRILCCRVYQKQSTTT</sequence>
<dbReference type="InterPro" id="IPR012796">
    <property type="entry name" value="Lysidine-tRNA-synth_C"/>
</dbReference>
<protein>
    <recommendedName>
        <fullName evidence="8">tRNA(Ile)-lysidine synthase</fullName>
        <ecNumber evidence="8">6.3.4.19</ecNumber>
    </recommendedName>
    <alternativeName>
        <fullName evidence="8">tRNA(Ile)-2-lysyl-cytidine synthase</fullName>
    </alternativeName>
    <alternativeName>
        <fullName evidence="8">tRNA(Ile)-lysidine synthetase</fullName>
    </alternativeName>
</protein>
<dbReference type="Proteomes" id="UP000230821">
    <property type="component" value="Unassembled WGS sequence"/>
</dbReference>
<feature type="binding site" evidence="8">
    <location>
        <begin position="33"/>
        <end position="38"/>
    </location>
    <ligand>
        <name>ATP</name>
        <dbReference type="ChEBI" id="CHEBI:30616"/>
    </ligand>
</feature>
<dbReference type="GO" id="GO:0005737">
    <property type="term" value="C:cytoplasm"/>
    <property type="evidence" value="ECO:0007669"/>
    <property type="project" value="UniProtKB-SubCell"/>
</dbReference>
<dbReference type="NCBIfam" id="TIGR02432">
    <property type="entry name" value="lysidine_TilS_N"/>
    <property type="match status" value="1"/>
</dbReference>
<comment type="caution">
    <text evidence="10">The sequence shown here is derived from an EMBL/GenBank/DDBJ whole genome shotgun (WGS) entry which is preliminary data.</text>
</comment>
<feature type="domain" description="Lysidine-tRNA(Ile) synthetase C-terminal" evidence="9">
    <location>
        <begin position="398"/>
        <end position="470"/>
    </location>
</feature>
<evidence type="ECO:0000256" key="3">
    <source>
        <dbReference type="ARBA" id="ARBA00022598"/>
    </source>
</evidence>
<comment type="function">
    <text evidence="8">Ligates lysine onto the cytidine present at position 34 of the AUA codon-specific tRNA(Ile) that contains the anticodon CAU, in an ATP-dependent manner. Cytidine is converted to lysidine, thus changing the amino acid specificity of the tRNA from methionine to isoleucine.</text>
</comment>
<dbReference type="PANTHER" id="PTHR43033:SF1">
    <property type="entry name" value="TRNA(ILE)-LYSIDINE SYNTHASE-RELATED"/>
    <property type="match status" value="1"/>
</dbReference>
<keyword evidence="6 8" id="KW-0067">ATP-binding</keyword>
<dbReference type="Pfam" id="PF01171">
    <property type="entry name" value="ATP_bind_3"/>
    <property type="match status" value="1"/>
</dbReference>
<gene>
    <name evidence="8 10" type="primary">tilS</name>
    <name evidence="10" type="ORF">CSA56_11095</name>
</gene>
<dbReference type="SMART" id="SM00977">
    <property type="entry name" value="TilS_C"/>
    <property type="match status" value="1"/>
</dbReference>
<dbReference type="EMBL" id="PDSK01000096">
    <property type="protein sequence ID" value="PIE33651.1"/>
    <property type="molecule type" value="Genomic_DNA"/>
</dbReference>
<evidence type="ECO:0000313" key="10">
    <source>
        <dbReference type="EMBL" id="PIE33651.1"/>
    </source>
</evidence>
<dbReference type="NCBIfam" id="TIGR02433">
    <property type="entry name" value="lysidine_TilS_C"/>
    <property type="match status" value="1"/>
</dbReference>
<comment type="domain">
    <text evidence="8">The N-terminal region contains the highly conserved SGGXDS motif, predicted to be a P-loop motif involved in ATP binding.</text>
</comment>
<organism evidence="10 11">
    <name type="scientific">candidate division KSB3 bacterium</name>
    <dbReference type="NCBI Taxonomy" id="2044937"/>
    <lineage>
        <taxon>Bacteria</taxon>
        <taxon>candidate division KSB3</taxon>
    </lineage>
</organism>
<dbReference type="HAMAP" id="MF_01161">
    <property type="entry name" value="tRNA_Ile_lys_synt"/>
    <property type="match status" value="1"/>
</dbReference>
<dbReference type="PANTHER" id="PTHR43033">
    <property type="entry name" value="TRNA(ILE)-LYSIDINE SYNTHASE-RELATED"/>
    <property type="match status" value="1"/>
</dbReference>
<dbReference type="InterPro" id="IPR014729">
    <property type="entry name" value="Rossmann-like_a/b/a_fold"/>
</dbReference>
<comment type="subcellular location">
    <subcellularLocation>
        <location evidence="1 8">Cytoplasm</location>
    </subcellularLocation>
</comment>
<comment type="catalytic activity">
    <reaction evidence="7 8">
        <text>cytidine(34) in tRNA(Ile2) + L-lysine + ATP = lysidine(34) in tRNA(Ile2) + AMP + diphosphate + H(+)</text>
        <dbReference type="Rhea" id="RHEA:43744"/>
        <dbReference type="Rhea" id="RHEA-COMP:10625"/>
        <dbReference type="Rhea" id="RHEA-COMP:10670"/>
        <dbReference type="ChEBI" id="CHEBI:15378"/>
        <dbReference type="ChEBI" id="CHEBI:30616"/>
        <dbReference type="ChEBI" id="CHEBI:32551"/>
        <dbReference type="ChEBI" id="CHEBI:33019"/>
        <dbReference type="ChEBI" id="CHEBI:82748"/>
        <dbReference type="ChEBI" id="CHEBI:83665"/>
        <dbReference type="ChEBI" id="CHEBI:456215"/>
        <dbReference type="EC" id="6.3.4.19"/>
    </reaction>
</comment>
<evidence type="ECO:0000256" key="6">
    <source>
        <dbReference type="ARBA" id="ARBA00022840"/>
    </source>
</evidence>
<dbReference type="EC" id="6.3.4.19" evidence="8"/>
<evidence type="ECO:0000256" key="1">
    <source>
        <dbReference type="ARBA" id="ARBA00004496"/>
    </source>
</evidence>
<keyword evidence="5 8" id="KW-0547">Nucleotide-binding</keyword>
<dbReference type="Pfam" id="PF11734">
    <property type="entry name" value="TilS_C"/>
    <property type="match status" value="1"/>
</dbReference>
<reference evidence="10 11" key="1">
    <citation type="submission" date="2017-10" db="EMBL/GenBank/DDBJ databases">
        <title>Novel microbial diversity and functional potential in the marine mammal oral microbiome.</title>
        <authorList>
            <person name="Dudek N.K."/>
            <person name="Sun C.L."/>
            <person name="Burstein D."/>
            <person name="Kantor R.S."/>
            <person name="Aliaga Goltsman D.S."/>
            <person name="Bik E.M."/>
            <person name="Thomas B.C."/>
            <person name="Banfield J.F."/>
            <person name="Relman D.A."/>
        </authorList>
    </citation>
    <scope>NUCLEOTIDE SEQUENCE [LARGE SCALE GENOMIC DNA]</scope>
    <source>
        <strain evidence="10">DOLJORAL78_47_16</strain>
    </source>
</reference>
<dbReference type="AlphaFoldDB" id="A0A2G6KDB5"/>
<dbReference type="CDD" id="cd01992">
    <property type="entry name" value="TilS_N"/>
    <property type="match status" value="1"/>
</dbReference>
<comment type="similarity">
    <text evidence="8">Belongs to the tRNA(Ile)-lysidine synthase family.</text>
</comment>
<dbReference type="GO" id="GO:0005524">
    <property type="term" value="F:ATP binding"/>
    <property type="evidence" value="ECO:0007669"/>
    <property type="project" value="UniProtKB-UniRule"/>
</dbReference>
<evidence type="ECO:0000256" key="5">
    <source>
        <dbReference type="ARBA" id="ARBA00022741"/>
    </source>
</evidence>
<evidence type="ECO:0000313" key="11">
    <source>
        <dbReference type="Proteomes" id="UP000230821"/>
    </source>
</evidence>
<dbReference type="InterPro" id="IPR012795">
    <property type="entry name" value="tRNA_Ile_lys_synt_N"/>
</dbReference>
<dbReference type="SUPFAM" id="SSF56037">
    <property type="entry name" value="PheT/TilS domain"/>
    <property type="match status" value="1"/>
</dbReference>
<name>A0A2G6KDB5_9BACT</name>
<keyword evidence="4 8" id="KW-0819">tRNA processing</keyword>
<evidence type="ECO:0000256" key="8">
    <source>
        <dbReference type="HAMAP-Rule" id="MF_01161"/>
    </source>
</evidence>
<evidence type="ECO:0000256" key="4">
    <source>
        <dbReference type="ARBA" id="ARBA00022694"/>
    </source>
</evidence>
<keyword evidence="2 8" id="KW-0963">Cytoplasm</keyword>
<dbReference type="SUPFAM" id="SSF52402">
    <property type="entry name" value="Adenine nucleotide alpha hydrolases-like"/>
    <property type="match status" value="1"/>
</dbReference>
<proteinExistence type="inferred from homology"/>
<dbReference type="Gene3D" id="1.20.59.20">
    <property type="match status" value="1"/>
</dbReference>
<evidence type="ECO:0000256" key="7">
    <source>
        <dbReference type="ARBA" id="ARBA00048539"/>
    </source>
</evidence>
<keyword evidence="3 8" id="KW-0436">Ligase</keyword>
<evidence type="ECO:0000259" key="9">
    <source>
        <dbReference type="SMART" id="SM00977"/>
    </source>
</evidence>